<dbReference type="Proteomes" id="UP000294933">
    <property type="component" value="Unassembled WGS sequence"/>
</dbReference>
<gene>
    <name evidence="1" type="ORF">BD410DRAFT_794226</name>
</gene>
<name>A0A4Y7PQ19_9AGAM</name>
<evidence type="ECO:0000313" key="1">
    <source>
        <dbReference type="EMBL" id="TDL17533.1"/>
    </source>
</evidence>
<sequence>MLPFTSASAGQVPAATYTVSPAPAVPDAGAANATVGATDPRIQYSSQWKDSSTCGGSSKSASDAGSQFVFQFKGSAIFMNINLGLTGLVYSADVDGVTDIVDGFRTTQNCGTGWSRFNLDSSLHTVTITILGPSQKAPASSTSQSSLDFSSFTVTSEGSGAAANAGTDTLRSTRRSWVVSLGLSFITAGIMKLAFV</sequence>
<protein>
    <submittedName>
        <fullName evidence="1">Uncharacterized protein</fullName>
    </submittedName>
</protein>
<organism evidence="1 2">
    <name type="scientific">Rickenella mellea</name>
    <dbReference type="NCBI Taxonomy" id="50990"/>
    <lineage>
        <taxon>Eukaryota</taxon>
        <taxon>Fungi</taxon>
        <taxon>Dikarya</taxon>
        <taxon>Basidiomycota</taxon>
        <taxon>Agaricomycotina</taxon>
        <taxon>Agaricomycetes</taxon>
        <taxon>Hymenochaetales</taxon>
        <taxon>Rickenellaceae</taxon>
        <taxon>Rickenella</taxon>
    </lineage>
</organism>
<reference evidence="1 2" key="1">
    <citation type="submission" date="2018-06" db="EMBL/GenBank/DDBJ databases">
        <title>A transcriptomic atlas of mushroom development highlights an independent origin of complex multicellularity.</title>
        <authorList>
            <consortium name="DOE Joint Genome Institute"/>
            <person name="Krizsan K."/>
            <person name="Almasi E."/>
            <person name="Merenyi Z."/>
            <person name="Sahu N."/>
            <person name="Viragh M."/>
            <person name="Koszo T."/>
            <person name="Mondo S."/>
            <person name="Kiss B."/>
            <person name="Balint B."/>
            <person name="Kues U."/>
            <person name="Barry K."/>
            <person name="Hegedus J.C."/>
            <person name="Henrissat B."/>
            <person name="Johnson J."/>
            <person name="Lipzen A."/>
            <person name="Ohm R."/>
            <person name="Nagy I."/>
            <person name="Pangilinan J."/>
            <person name="Yan J."/>
            <person name="Xiong Y."/>
            <person name="Grigoriev I.V."/>
            <person name="Hibbett D.S."/>
            <person name="Nagy L.G."/>
        </authorList>
    </citation>
    <scope>NUCLEOTIDE SEQUENCE [LARGE SCALE GENOMIC DNA]</scope>
    <source>
        <strain evidence="1 2">SZMC22713</strain>
    </source>
</reference>
<dbReference type="Gene3D" id="2.60.120.260">
    <property type="entry name" value="Galactose-binding domain-like"/>
    <property type="match status" value="1"/>
</dbReference>
<dbReference type="STRING" id="50990.A0A4Y7PQ19"/>
<dbReference type="EMBL" id="ML170220">
    <property type="protein sequence ID" value="TDL17533.1"/>
    <property type="molecule type" value="Genomic_DNA"/>
</dbReference>
<proteinExistence type="predicted"/>
<keyword evidence="2" id="KW-1185">Reference proteome</keyword>
<dbReference type="AlphaFoldDB" id="A0A4Y7PQ19"/>
<dbReference type="VEuPathDB" id="FungiDB:BD410DRAFT_794226"/>
<evidence type="ECO:0000313" key="2">
    <source>
        <dbReference type="Proteomes" id="UP000294933"/>
    </source>
</evidence>
<dbReference type="OrthoDB" id="3265734at2759"/>
<accession>A0A4Y7PQ19</accession>